<name>A0ABN9RTB6_9DINO</name>
<keyword evidence="2" id="KW-1133">Transmembrane helix</keyword>
<comment type="caution">
    <text evidence="3">The sequence shown here is derived from an EMBL/GenBank/DDBJ whole genome shotgun (WGS) entry which is preliminary data.</text>
</comment>
<evidence type="ECO:0000256" key="2">
    <source>
        <dbReference type="SAM" id="Phobius"/>
    </source>
</evidence>
<feature type="compositionally biased region" description="Low complexity" evidence="1">
    <location>
        <begin position="102"/>
        <end position="114"/>
    </location>
</feature>
<keyword evidence="4" id="KW-1185">Reference proteome</keyword>
<sequence length="228" mass="23040">MADTETAQQKEPLTGAEDAGGAASTARWKILGGVLTAAVLAAVVALVLLLSPWRPHGRVVHEGPPDLVCRDGCTCLSNPTRVYCTGALPDDNTTGGSNATHADTGNSTASSSANGSANGGVAGYRAWSWSAAFVGPEDTNMGICFNGYEDVDTAISKCTKEVGTLQPAKWLSIGGNGDPYGIITPDVLSRAASSGDTIIAAGYAGVIFDVEVAVGTNDALVSGFTSAS</sequence>
<reference evidence="3" key="1">
    <citation type="submission" date="2023-10" db="EMBL/GenBank/DDBJ databases">
        <authorList>
            <person name="Chen Y."/>
            <person name="Shah S."/>
            <person name="Dougan E. K."/>
            <person name="Thang M."/>
            <person name="Chan C."/>
        </authorList>
    </citation>
    <scope>NUCLEOTIDE SEQUENCE [LARGE SCALE GENOMIC DNA]</scope>
</reference>
<accession>A0ABN9RTB6</accession>
<proteinExistence type="predicted"/>
<feature type="transmembrane region" description="Helical" evidence="2">
    <location>
        <begin position="30"/>
        <end position="50"/>
    </location>
</feature>
<dbReference type="EMBL" id="CAUYUJ010007929">
    <property type="protein sequence ID" value="CAK0822382.1"/>
    <property type="molecule type" value="Genomic_DNA"/>
</dbReference>
<dbReference type="Proteomes" id="UP001189429">
    <property type="component" value="Unassembled WGS sequence"/>
</dbReference>
<gene>
    <name evidence="3" type="ORF">PCOR1329_LOCUS23430</name>
</gene>
<evidence type="ECO:0000313" key="4">
    <source>
        <dbReference type="Proteomes" id="UP001189429"/>
    </source>
</evidence>
<evidence type="ECO:0000313" key="3">
    <source>
        <dbReference type="EMBL" id="CAK0822382.1"/>
    </source>
</evidence>
<feature type="region of interest" description="Disordered" evidence="1">
    <location>
        <begin position="95"/>
        <end position="114"/>
    </location>
</feature>
<protein>
    <recommendedName>
        <fullName evidence="5">Subtilisin</fullName>
    </recommendedName>
</protein>
<evidence type="ECO:0000256" key="1">
    <source>
        <dbReference type="SAM" id="MobiDB-lite"/>
    </source>
</evidence>
<evidence type="ECO:0008006" key="5">
    <source>
        <dbReference type="Google" id="ProtNLM"/>
    </source>
</evidence>
<keyword evidence="2" id="KW-0812">Transmembrane</keyword>
<organism evidence="3 4">
    <name type="scientific">Prorocentrum cordatum</name>
    <dbReference type="NCBI Taxonomy" id="2364126"/>
    <lineage>
        <taxon>Eukaryota</taxon>
        <taxon>Sar</taxon>
        <taxon>Alveolata</taxon>
        <taxon>Dinophyceae</taxon>
        <taxon>Prorocentrales</taxon>
        <taxon>Prorocentraceae</taxon>
        <taxon>Prorocentrum</taxon>
    </lineage>
</organism>
<keyword evidence="2" id="KW-0472">Membrane</keyword>